<accession>A0A0D0CVF0</accession>
<evidence type="ECO:0000313" key="2">
    <source>
        <dbReference type="EMBL" id="KIK59968.1"/>
    </source>
</evidence>
<evidence type="ECO:0000256" key="1">
    <source>
        <dbReference type="SAM" id="MobiDB-lite"/>
    </source>
</evidence>
<dbReference type="HOGENOM" id="CLU_1496374_0_0_1"/>
<reference evidence="2 3" key="1">
    <citation type="submission" date="2014-04" db="EMBL/GenBank/DDBJ databases">
        <title>Evolutionary Origins and Diversification of the Mycorrhizal Mutualists.</title>
        <authorList>
            <consortium name="DOE Joint Genome Institute"/>
            <consortium name="Mycorrhizal Genomics Consortium"/>
            <person name="Kohler A."/>
            <person name="Kuo A."/>
            <person name="Nagy L.G."/>
            <person name="Floudas D."/>
            <person name="Copeland A."/>
            <person name="Barry K.W."/>
            <person name="Cichocki N."/>
            <person name="Veneault-Fourrey C."/>
            <person name="LaButti K."/>
            <person name="Lindquist E.A."/>
            <person name="Lipzen A."/>
            <person name="Lundell T."/>
            <person name="Morin E."/>
            <person name="Murat C."/>
            <person name="Riley R."/>
            <person name="Ohm R."/>
            <person name="Sun H."/>
            <person name="Tunlid A."/>
            <person name="Henrissat B."/>
            <person name="Grigoriev I.V."/>
            <person name="Hibbett D.S."/>
            <person name="Martin F."/>
        </authorList>
    </citation>
    <scope>NUCLEOTIDE SEQUENCE [LARGE SCALE GENOMIC DNA]</scope>
    <source>
        <strain evidence="2 3">FD-317 M1</strain>
    </source>
</reference>
<dbReference type="Proteomes" id="UP000053593">
    <property type="component" value="Unassembled WGS sequence"/>
</dbReference>
<sequence length="180" mass="18945">MEGFGFAAGAMMQMTMQSQHSHFCSESSSSSVSHQVSHSPSPVIWSSSPPAPEEKLDVCVDQFSATLKQKMLAEQLQNIKLALKAEDYNVNLLGQGSSVVIAQVTGLKLGPLLNQPIASSMDISPLTSRIIKGINSGPSKLLSFLQRAASVAEKASSIGLKSGEYGGKNMGQAPTLHISG</sequence>
<keyword evidence="3" id="KW-1185">Reference proteome</keyword>
<organism evidence="2 3">
    <name type="scientific">Collybiopsis luxurians FD-317 M1</name>
    <dbReference type="NCBI Taxonomy" id="944289"/>
    <lineage>
        <taxon>Eukaryota</taxon>
        <taxon>Fungi</taxon>
        <taxon>Dikarya</taxon>
        <taxon>Basidiomycota</taxon>
        <taxon>Agaricomycotina</taxon>
        <taxon>Agaricomycetes</taxon>
        <taxon>Agaricomycetidae</taxon>
        <taxon>Agaricales</taxon>
        <taxon>Marasmiineae</taxon>
        <taxon>Omphalotaceae</taxon>
        <taxon>Collybiopsis</taxon>
        <taxon>Collybiopsis luxurians</taxon>
    </lineage>
</organism>
<proteinExistence type="predicted"/>
<gene>
    <name evidence="2" type="ORF">GYMLUDRAFT_244746</name>
</gene>
<name>A0A0D0CVF0_9AGAR</name>
<protein>
    <submittedName>
        <fullName evidence="2">Uncharacterized protein</fullName>
    </submittedName>
</protein>
<dbReference type="EMBL" id="KN834777">
    <property type="protein sequence ID" value="KIK59968.1"/>
    <property type="molecule type" value="Genomic_DNA"/>
</dbReference>
<evidence type="ECO:0000313" key="3">
    <source>
        <dbReference type="Proteomes" id="UP000053593"/>
    </source>
</evidence>
<dbReference type="AlphaFoldDB" id="A0A0D0CVF0"/>
<feature type="region of interest" description="Disordered" evidence="1">
    <location>
        <begin position="23"/>
        <end position="48"/>
    </location>
</feature>